<proteinExistence type="predicted"/>
<name>A0A9W8ZHG5_9PLEO</name>
<dbReference type="AlphaFoldDB" id="A0A9W8ZHG5"/>
<gene>
    <name evidence="1" type="ORF">N0V91_004055</name>
</gene>
<evidence type="ECO:0000313" key="2">
    <source>
        <dbReference type="Proteomes" id="UP001140510"/>
    </source>
</evidence>
<dbReference type="Proteomes" id="UP001140510">
    <property type="component" value="Unassembled WGS sequence"/>
</dbReference>
<protein>
    <recommendedName>
        <fullName evidence="3">O-methyltransferase domain-containing protein</fullName>
    </recommendedName>
</protein>
<organism evidence="1 2">
    <name type="scientific">Didymella pomorum</name>
    <dbReference type="NCBI Taxonomy" id="749634"/>
    <lineage>
        <taxon>Eukaryota</taxon>
        <taxon>Fungi</taxon>
        <taxon>Dikarya</taxon>
        <taxon>Ascomycota</taxon>
        <taxon>Pezizomycotina</taxon>
        <taxon>Dothideomycetes</taxon>
        <taxon>Pleosporomycetidae</taxon>
        <taxon>Pleosporales</taxon>
        <taxon>Pleosporineae</taxon>
        <taxon>Didymellaceae</taxon>
        <taxon>Didymella</taxon>
    </lineage>
</organism>
<evidence type="ECO:0008006" key="3">
    <source>
        <dbReference type="Google" id="ProtNLM"/>
    </source>
</evidence>
<dbReference type="EMBL" id="JAPEVA010000022">
    <property type="protein sequence ID" value="KAJ4407173.1"/>
    <property type="molecule type" value="Genomic_DNA"/>
</dbReference>
<dbReference type="OrthoDB" id="1535081at2759"/>
<comment type="caution">
    <text evidence="1">The sequence shown here is derived from an EMBL/GenBank/DDBJ whole genome shotgun (WGS) entry which is preliminary data.</text>
</comment>
<dbReference type="PANTHER" id="PTHR43712:SF8">
    <property type="entry name" value="O-METHYLTRANSFERASE AF390-400"/>
    <property type="match status" value="1"/>
</dbReference>
<accession>A0A9W8ZHG5</accession>
<dbReference type="InterPro" id="IPR029063">
    <property type="entry name" value="SAM-dependent_MTases_sf"/>
</dbReference>
<reference evidence="1" key="1">
    <citation type="submission" date="2022-10" db="EMBL/GenBank/DDBJ databases">
        <title>Tapping the CABI collections for fungal endophytes: first genome assemblies for Collariella, Neodidymelliopsis, Ascochyta clinopodiicola, Didymella pomorum, Didymosphaeria variabile, Neocosmospora piperis and Neocucurbitaria cava.</title>
        <authorList>
            <person name="Hill R."/>
        </authorList>
    </citation>
    <scope>NUCLEOTIDE SEQUENCE</scope>
    <source>
        <strain evidence="1">IMI 355091</strain>
    </source>
</reference>
<dbReference type="PANTHER" id="PTHR43712">
    <property type="entry name" value="PUTATIVE (AFU_ORTHOLOGUE AFUA_4G14580)-RELATED"/>
    <property type="match status" value="1"/>
</dbReference>
<dbReference type="SUPFAM" id="SSF53335">
    <property type="entry name" value="S-adenosyl-L-methionine-dependent methyltransferases"/>
    <property type="match status" value="1"/>
</dbReference>
<dbReference type="Gene3D" id="3.40.50.150">
    <property type="entry name" value="Vaccinia Virus protein VP39"/>
    <property type="match status" value="1"/>
</dbReference>
<evidence type="ECO:0000313" key="1">
    <source>
        <dbReference type="EMBL" id="KAJ4407173.1"/>
    </source>
</evidence>
<keyword evidence="2" id="KW-1185">Reference proteome</keyword>
<sequence length="172" mass="18989">MSTTADTQETIRIIESIDHTIPSGVSLARFLRKYNYQDPLDKTKLDNYADMTAGADFFAICAKDPARLGSSFIGLMTAWRNHKMPWTEVYDTTELVSGADLKNGAPLFVDVGGAHGLDTERLLAKHPSLPSDVLVVQDTPEVVAMTPEELDPRVKKMAYDFFTPQLLIGARA</sequence>